<organism evidence="3 4">
    <name type="scientific">Paenibacillus ehimensis</name>
    <dbReference type="NCBI Taxonomy" id="79264"/>
    <lineage>
        <taxon>Bacteria</taxon>
        <taxon>Bacillati</taxon>
        <taxon>Bacillota</taxon>
        <taxon>Bacilli</taxon>
        <taxon>Bacillales</taxon>
        <taxon>Paenibacillaceae</taxon>
        <taxon>Paenibacillus</taxon>
    </lineage>
</organism>
<evidence type="ECO:0000313" key="4">
    <source>
        <dbReference type="Proteomes" id="UP001168883"/>
    </source>
</evidence>
<dbReference type="RefSeq" id="WP_025846001.1">
    <property type="nucleotide sequence ID" value="NZ_JAUMKJ010000079.1"/>
</dbReference>
<name>A0ABT8VLD0_9BACL</name>
<sequence length="251" mass="27686">MKRLTSFDAEQSDYLTEEFHLSVDRRPEPARSVPVTDLLDEAACGAYLDAVTSLILSPSRMVTASAFSKRYAFLTIAPVLYAMTMYNKGLDLTMDRCAVPWPDDTHGSWLPGIILTTARVTEPAAGRRAEWREETISTLFSGHIAPLFRSLSKAAAVPISILWENAAVRLYSLYEKRIGEGAVSGEDFAYLIHAAPARLFGEKRNPLARFYGTASRRGNTSSPARTRATCCFYYEVGSSDGSYCSNCPKAL</sequence>
<reference evidence="3" key="1">
    <citation type="submission" date="2023-07" db="EMBL/GenBank/DDBJ databases">
        <authorList>
            <person name="Aktuganov G."/>
            <person name="Boyko T."/>
            <person name="Delegan Y."/>
            <person name="Galimzianova N."/>
            <person name="Gilvanova E."/>
            <person name="Korobov V."/>
            <person name="Kuzmina L."/>
            <person name="Melentiev A."/>
            <person name="Milman P."/>
            <person name="Ryabova A."/>
            <person name="Stupak E."/>
            <person name="Yasakov T."/>
            <person name="Zharikova N."/>
            <person name="Zhurenko E."/>
        </authorList>
    </citation>
    <scope>NUCLEOTIDE SEQUENCE</scope>
    <source>
        <strain evidence="3">IB-739</strain>
    </source>
</reference>
<proteinExistence type="predicted"/>
<dbReference type="Pfam" id="PF11575">
    <property type="entry name" value="FhuF_C"/>
    <property type="match status" value="1"/>
</dbReference>
<dbReference type="EMBL" id="JAUMKJ010000079">
    <property type="protein sequence ID" value="MDO3681792.1"/>
    <property type="molecule type" value="Genomic_DNA"/>
</dbReference>
<evidence type="ECO:0000259" key="2">
    <source>
        <dbReference type="Pfam" id="PF11575"/>
    </source>
</evidence>
<keyword evidence="4" id="KW-1185">Reference proteome</keyword>
<dbReference type="InterPro" id="IPR024726">
    <property type="entry name" value="FhuF_C"/>
</dbReference>
<feature type="domain" description="Ferric siderophore reductase C-terminal" evidence="2">
    <location>
        <begin position="227"/>
        <end position="249"/>
    </location>
</feature>
<evidence type="ECO:0000313" key="3">
    <source>
        <dbReference type="EMBL" id="MDO3681792.1"/>
    </source>
</evidence>
<comment type="caution">
    <text evidence="3">The sequence shown here is derived from an EMBL/GenBank/DDBJ whole genome shotgun (WGS) entry which is preliminary data.</text>
</comment>
<dbReference type="Proteomes" id="UP001168883">
    <property type="component" value="Unassembled WGS sequence"/>
</dbReference>
<accession>A0ABT8VLD0</accession>
<evidence type="ECO:0000259" key="1">
    <source>
        <dbReference type="Pfam" id="PF06276"/>
    </source>
</evidence>
<dbReference type="Pfam" id="PF06276">
    <property type="entry name" value="FhuF"/>
    <property type="match status" value="1"/>
</dbReference>
<feature type="domain" description="Aerobactin siderophore biosynthesis IucA/IucC-like C-terminal" evidence="1">
    <location>
        <begin position="65"/>
        <end position="213"/>
    </location>
</feature>
<gene>
    <name evidence="3" type="ORF">Q3C12_32875</name>
</gene>
<protein>
    <submittedName>
        <fullName evidence="3">IucA/IucC family C-terminal-domain containing protein</fullName>
    </submittedName>
</protein>
<dbReference type="InterPro" id="IPR022770">
    <property type="entry name" value="IucA/IucC-like_C"/>
</dbReference>